<gene>
    <name evidence="1" type="ORF">SAMN04489841_2920</name>
</gene>
<dbReference type="STRING" id="1186196.SAMN04489841_2920"/>
<name>A0A1H9LDP1_9EURY</name>
<dbReference type="AlphaFoldDB" id="A0A1H9LDP1"/>
<evidence type="ECO:0000313" key="1">
    <source>
        <dbReference type="EMBL" id="SER09053.1"/>
    </source>
</evidence>
<sequence>MTDDVDLAELSRGAAFTASDEDVREAIEDAAAELDRSVAEVRENVAYIMDSTFDDDGVSTSFNESVSGASLEHDEVGTGDPRLEALELYKLRQRL</sequence>
<accession>A0A1H9LDP1</accession>
<organism evidence="1 2">
    <name type="scientific">Natrinema salaciae</name>
    <dbReference type="NCBI Taxonomy" id="1186196"/>
    <lineage>
        <taxon>Archaea</taxon>
        <taxon>Methanobacteriati</taxon>
        <taxon>Methanobacteriota</taxon>
        <taxon>Stenosarchaea group</taxon>
        <taxon>Halobacteria</taxon>
        <taxon>Halobacteriales</taxon>
        <taxon>Natrialbaceae</taxon>
        <taxon>Natrinema</taxon>
    </lineage>
</organism>
<dbReference type="RefSeq" id="WP_090618472.1">
    <property type="nucleotide sequence ID" value="NZ_FOFD01000004.1"/>
</dbReference>
<evidence type="ECO:0000313" key="2">
    <source>
        <dbReference type="Proteomes" id="UP000199114"/>
    </source>
</evidence>
<dbReference type="Proteomes" id="UP000199114">
    <property type="component" value="Unassembled WGS sequence"/>
</dbReference>
<protein>
    <submittedName>
        <fullName evidence="1">Uncharacterized protein</fullName>
    </submittedName>
</protein>
<reference evidence="2" key="1">
    <citation type="submission" date="2016-10" db="EMBL/GenBank/DDBJ databases">
        <authorList>
            <person name="Varghese N."/>
            <person name="Submissions S."/>
        </authorList>
    </citation>
    <scope>NUCLEOTIDE SEQUENCE [LARGE SCALE GENOMIC DNA]</scope>
    <source>
        <strain evidence="2">DSM 25055</strain>
    </source>
</reference>
<proteinExistence type="predicted"/>
<dbReference type="EMBL" id="FOFD01000004">
    <property type="protein sequence ID" value="SER09053.1"/>
    <property type="molecule type" value="Genomic_DNA"/>
</dbReference>
<keyword evidence="2" id="KW-1185">Reference proteome</keyword>